<dbReference type="GO" id="GO:0008299">
    <property type="term" value="P:isoprenoid biosynthetic process"/>
    <property type="evidence" value="ECO:0007669"/>
    <property type="project" value="UniProtKB-KW"/>
</dbReference>
<name>A0AAW1Q4D1_9CHLO</name>
<dbReference type="PROSITE" id="PS00723">
    <property type="entry name" value="POLYPRENYL_SYNTHASE_1"/>
    <property type="match status" value="1"/>
</dbReference>
<dbReference type="NCBIfam" id="NF045485">
    <property type="entry name" value="FPPsyn"/>
    <property type="match status" value="1"/>
</dbReference>
<comment type="caution">
    <text evidence="9">The sequence shown here is derived from an EMBL/GenBank/DDBJ whole genome shotgun (WGS) entry which is preliminary data.</text>
</comment>
<evidence type="ECO:0000256" key="2">
    <source>
        <dbReference type="ARBA" id="ARBA00005128"/>
    </source>
</evidence>
<evidence type="ECO:0000256" key="7">
    <source>
        <dbReference type="ARBA" id="ARBA00023229"/>
    </source>
</evidence>
<keyword evidence="7" id="KW-0414">Isoprene biosynthesis</keyword>
<reference evidence="9 10" key="1">
    <citation type="journal article" date="2024" name="Nat. Commun.">
        <title>Phylogenomics reveals the evolutionary origins of lichenization in chlorophyte algae.</title>
        <authorList>
            <person name="Puginier C."/>
            <person name="Libourel C."/>
            <person name="Otte J."/>
            <person name="Skaloud P."/>
            <person name="Haon M."/>
            <person name="Grisel S."/>
            <person name="Petersen M."/>
            <person name="Berrin J.G."/>
            <person name="Delaux P.M."/>
            <person name="Dal Grande F."/>
            <person name="Keller J."/>
        </authorList>
    </citation>
    <scope>NUCLEOTIDE SEQUENCE [LARGE SCALE GENOMIC DNA]</scope>
    <source>
        <strain evidence="9 10">SAG 2043</strain>
    </source>
</reference>
<dbReference type="Gene3D" id="1.10.600.10">
    <property type="entry name" value="Farnesyl Diphosphate Synthase"/>
    <property type="match status" value="1"/>
</dbReference>
<dbReference type="InterPro" id="IPR033749">
    <property type="entry name" value="Polyprenyl_synt_CS"/>
</dbReference>
<comment type="pathway">
    <text evidence="2">Isoprenoid biosynthesis.</text>
</comment>
<evidence type="ECO:0000256" key="8">
    <source>
        <dbReference type="RuleBase" id="RU004466"/>
    </source>
</evidence>
<comment type="similarity">
    <text evidence="3 8">Belongs to the FPP/GGPP synthase family.</text>
</comment>
<keyword evidence="6" id="KW-0460">Magnesium</keyword>
<dbReference type="GO" id="GO:0004659">
    <property type="term" value="F:prenyltransferase activity"/>
    <property type="evidence" value="ECO:0007669"/>
    <property type="project" value="InterPro"/>
</dbReference>
<dbReference type="Proteomes" id="UP001489004">
    <property type="component" value="Unassembled WGS sequence"/>
</dbReference>
<dbReference type="NCBIfam" id="NF045685">
    <property type="entry name" value="GGPPSynCrtE"/>
    <property type="match status" value="1"/>
</dbReference>
<protein>
    <recommendedName>
        <fullName evidence="11">Geranylgeranyl diphosphate synthase</fullName>
    </recommendedName>
</protein>
<dbReference type="Pfam" id="PF00348">
    <property type="entry name" value="polyprenyl_synt"/>
    <property type="match status" value="1"/>
</dbReference>
<dbReference type="InterPro" id="IPR008949">
    <property type="entry name" value="Isoprenoid_synthase_dom_sf"/>
</dbReference>
<comment type="cofactor">
    <cofactor evidence="1">
        <name>Mg(2+)</name>
        <dbReference type="ChEBI" id="CHEBI:18420"/>
    </cofactor>
</comment>
<evidence type="ECO:0000313" key="9">
    <source>
        <dbReference type="EMBL" id="KAK9817110.1"/>
    </source>
</evidence>
<accession>A0AAW1Q4D1</accession>
<keyword evidence="10" id="KW-1185">Reference proteome</keyword>
<dbReference type="GO" id="GO:0046872">
    <property type="term" value="F:metal ion binding"/>
    <property type="evidence" value="ECO:0007669"/>
    <property type="project" value="UniProtKB-KW"/>
</dbReference>
<evidence type="ECO:0000256" key="3">
    <source>
        <dbReference type="ARBA" id="ARBA00006706"/>
    </source>
</evidence>
<dbReference type="SUPFAM" id="SSF48576">
    <property type="entry name" value="Terpenoid synthases"/>
    <property type="match status" value="1"/>
</dbReference>
<dbReference type="InterPro" id="IPR054848">
    <property type="entry name" value="GGPPSyn_CRT-like"/>
</dbReference>
<evidence type="ECO:0000313" key="10">
    <source>
        <dbReference type="Proteomes" id="UP001489004"/>
    </source>
</evidence>
<dbReference type="InterPro" id="IPR053378">
    <property type="entry name" value="Prenyl_diphosphate_synthase"/>
</dbReference>
<organism evidence="9 10">
    <name type="scientific">[Myrmecia] bisecta</name>
    <dbReference type="NCBI Taxonomy" id="41462"/>
    <lineage>
        <taxon>Eukaryota</taxon>
        <taxon>Viridiplantae</taxon>
        <taxon>Chlorophyta</taxon>
        <taxon>core chlorophytes</taxon>
        <taxon>Trebouxiophyceae</taxon>
        <taxon>Trebouxiales</taxon>
        <taxon>Trebouxiaceae</taxon>
        <taxon>Myrmecia</taxon>
    </lineage>
</organism>
<dbReference type="SFLD" id="SFLDS00005">
    <property type="entry name" value="Isoprenoid_Synthase_Type_I"/>
    <property type="match status" value="1"/>
</dbReference>
<dbReference type="CDD" id="cd00685">
    <property type="entry name" value="Trans_IPPS_HT"/>
    <property type="match status" value="1"/>
</dbReference>
<evidence type="ECO:0000256" key="1">
    <source>
        <dbReference type="ARBA" id="ARBA00001946"/>
    </source>
</evidence>
<evidence type="ECO:0000256" key="4">
    <source>
        <dbReference type="ARBA" id="ARBA00022679"/>
    </source>
</evidence>
<dbReference type="PANTHER" id="PTHR43281:SF1">
    <property type="entry name" value="FARNESYL DIPHOSPHATE SYNTHASE"/>
    <property type="match status" value="1"/>
</dbReference>
<proteinExistence type="inferred from homology"/>
<dbReference type="PROSITE" id="PS00444">
    <property type="entry name" value="POLYPRENYL_SYNTHASE_2"/>
    <property type="match status" value="1"/>
</dbReference>
<dbReference type="EMBL" id="JALJOR010000005">
    <property type="protein sequence ID" value="KAK9817110.1"/>
    <property type="molecule type" value="Genomic_DNA"/>
</dbReference>
<dbReference type="FunFam" id="1.10.600.10:FF:000001">
    <property type="entry name" value="Geranylgeranyl diphosphate synthase"/>
    <property type="match status" value="1"/>
</dbReference>
<keyword evidence="4 8" id="KW-0808">Transferase</keyword>
<evidence type="ECO:0000256" key="6">
    <source>
        <dbReference type="ARBA" id="ARBA00022842"/>
    </source>
</evidence>
<evidence type="ECO:0008006" key="11">
    <source>
        <dbReference type="Google" id="ProtNLM"/>
    </source>
</evidence>
<dbReference type="GO" id="GO:0005737">
    <property type="term" value="C:cytoplasm"/>
    <property type="evidence" value="ECO:0007669"/>
    <property type="project" value="UniProtKB-ARBA"/>
</dbReference>
<dbReference type="AlphaFoldDB" id="A0AAW1Q4D1"/>
<evidence type="ECO:0000256" key="5">
    <source>
        <dbReference type="ARBA" id="ARBA00022723"/>
    </source>
</evidence>
<gene>
    <name evidence="9" type="ORF">WJX72_009702</name>
</gene>
<dbReference type="InterPro" id="IPR000092">
    <property type="entry name" value="Polyprenyl_synt"/>
</dbReference>
<dbReference type="SFLD" id="SFLDG01017">
    <property type="entry name" value="Polyprenyl_Transferase_Like"/>
    <property type="match status" value="1"/>
</dbReference>
<dbReference type="PANTHER" id="PTHR43281">
    <property type="entry name" value="FARNESYL DIPHOSPHATE SYNTHASE"/>
    <property type="match status" value="1"/>
</dbReference>
<sequence length="354" mass="38126">MMYVLQLQTPTVPRNSFAGCRLPAKTARPAVLVQARGSLKVMAVAQVVKPEAQVAAKPKLDFAGYMKERAIMVQQALDQAVPVQYPEIINEAMRYSLLAGGKRVRPALCLAACELVGGTIEQAMPSACAMEMLHTMSLIHDDLPAMDNDDFRRGQPTNHKKYGEDVAILAGDALLSYSFEHIARATKNVPAERIVRVICEVGRAVGQEGLVAGQIVDLKSEGMAESVGLETLRYIHEHKTAALLEAAVVSGAIMGGASDSEVERLRKYARSIGLAFQVIDDILDITATTEQLGKTSGKDLLSDKTTYPSLIGIEKSREVAKQLIADAKAALDVYDSAKAAPMLSLADYIGSRTN</sequence>
<keyword evidence="5" id="KW-0479">Metal-binding</keyword>